<keyword evidence="1" id="KW-0472">Membrane</keyword>
<dbReference type="CDD" id="cd22816">
    <property type="entry name" value="TMEM203"/>
    <property type="match status" value="1"/>
</dbReference>
<evidence type="ECO:0000313" key="2">
    <source>
        <dbReference type="EMBL" id="KAK6196080.1"/>
    </source>
</evidence>
<proteinExistence type="predicted"/>
<dbReference type="InterPro" id="IPR019396">
    <property type="entry name" value="TM_Fragile-X-F-assoc"/>
</dbReference>
<dbReference type="Proteomes" id="UP001347796">
    <property type="component" value="Unassembled WGS sequence"/>
</dbReference>
<dbReference type="PANTHER" id="PTHR13568">
    <property type="entry name" value="FAM11A, B PROTEIN"/>
    <property type="match status" value="1"/>
</dbReference>
<dbReference type="GO" id="GO:0005783">
    <property type="term" value="C:endoplasmic reticulum"/>
    <property type="evidence" value="ECO:0007669"/>
    <property type="project" value="TreeGrafter"/>
</dbReference>
<feature type="transmembrane region" description="Helical" evidence="1">
    <location>
        <begin position="80"/>
        <end position="100"/>
    </location>
</feature>
<comment type="caution">
    <text evidence="2">The sequence shown here is derived from an EMBL/GenBank/DDBJ whole genome shotgun (WGS) entry which is preliminary data.</text>
</comment>
<dbReference type="AlphaFoldDB" id="A0AAN8KDV9"/>
<feature type="transmembrane region" description="Helical" evidence="1">
    <location>
        <begin position="115"/>
        <end position="131"/>
    </location>
</feature>
<organism evidence="2 3">
    <name type="scientific">Patella caerulea</name>
    <name type="common">Rayed Mediterranean limpet</name>
    <dbReference type="NCBI Taxonomy" id="87958"/>
    <lineage>
        <taxon>Eukaryota</taxon>
        <taxon>Metazoa</taxon>
        <taxon>Spiralia</taxon>
        <taxon>Lophotrochozoa</taxon>
        <taxon>Mollusca</taxon>
        <taxon>Gastropoda</taxon>
        <taxon>Patellogastropoda</taxon>
        <taxon>Patelloidea</taxon>
        <taxon>Patellidae</taxon>
        <taxon>Patella</taxon>
    </lineage>
</organism>
<reference evidence="2 3" key="1">
    <citation type="submission" date="2024-01" db="EMBL/GenBank/DDBJ databases">
        <title>The genome of the rayed Mediterranean limpet Patella caerulea (Linnaeus, 1758).</title>
        <authorList>
            <person name="Anh-Thu Weber A."/>
            <person name="Halstead-Nussloch G."/>
        </authorList>
    </citation>
    <scope>NUCLEOTIDE SEQUENCE [LARGE SCALE GENOMIC DNA]</scope>
    <source>
        <strain evidence="2">AATW-2023a</strain>
        <tissue evidence="2">Whole specimen</tissue>
    </source>
</reference>
<keyword evidence="1" id="KW-1133">Transmembrane helix</keyword>
<dbReference type="PANTHER" id="PTHR13568:SF9">
    <property type="entry name" value="TRANSMEMBRANE PROTEIN 203"/>
    <property type="match status" value="1"/>
</dbReference>
<feature type="transmembrane region" description="Helical" evidence="1">
    <location>
        <begin position="45"/>
        <end position="68"/>
    </location>
</feature>
<protein>
    <recommendedName>
        <fullName evidence="4">Transmembrane protein 203</fullName>
    </recommendedName>
</protein>
<sequence length="134" mass="15762">MFFTLKELVRWLRMTGFELWLHMMAVFIFSILAVLKYEGFLNQSWWIIFIPLFACDGLNAYFCVIVFIRMYHEIDVRVGGLRLSTSVLSIMLLLIFKFLLCEKLSQSRSLVSSEVMAPLFILLNIVMIRACRLH</sequence>
<name>A0AAN8KDV9_PATCE</name>
<accession>A0AAN8KDV9</accession>
<keyword evidence="1" id="KW-0812">Transmembrane</keyword>
<evidence type="ECO:0000313" key="3">
    <source>
        <dbReference type="Proteomes" id="UP001347796"/>
    </source>
</evidence>
<keyword evidence="3" id="KW-1185">Reference proteome</keyword>
<dbReference type="GO" id="GO:0006874">
    <property type="term" value="P:intracellular calcium ion homeostasis"/>
    <property type="evidence" value="ECO:0007669"/>
    <property type="project" value="TreeGrafter"/>
</dbReference>
<evidence type="ECO:0000256" key="1">
    <source>
        <dbReference type="SAM" id="Phobius"/>
    </source>
</evidence>
<gene>
    <name evidence="2" type="ORF">SNE40_001375</name>
</gene>
<dbReference type="EMBL" id="JAZGQO010000001">
    <property type="protein sequence ID" value="KAK6196080.1"/>
    <property type="molecule type" value="Genomic_DNA"/>
</dbReference>
<evidence type="ECO:0008006" key="4">
    <source>
        <dbReference type="Google" id="ProtNLM"/>
    </source>
</evidence>
<feature type="transmembrane region" description="Helical" evidence="1">
    <location>
        <begin position="20"/>
        <end position="39"/>
    </location>
</feature>
<dbReference type="Pfam" id="PF10269">
    <property type="entry name" value="Tmemb_185A"/>
    <property type="match status" value="1"/>
</dbReference>